<dbReference type="Proteomes" id="UP000595437">
    <property type="component" value="Chromosome 4"/>
</dbReference>
<evidence type="ECO:0000313" key="2">
    <source>
        <dbReference type="EMBL" id="QQP53755.1"/>
    </source>
</evidence>
<proteinExistence type="predicted"/>
<keyword evidence="3" id="KW-1185">Reference proteome</keyword>
<organism evidence="2 3">
    <name type="scientific">Caligus rogercresseyi</name>
    <name type="common">Sea louse</name>
    <dbReference type="NCBI Taxonomy" id="217165"/>
    <lineage>
        <taxon>Eukaryota</taxon>
        <taxon>Metazoa</taxon>
        <taxon>Ecdysozoa</taxon>
        <taxon>Arthropoda</taxon>
        <taxon>Crustacea</taxon>
        <taxon>Multicrustacea</taxon>
        <taxon>Hexanauplia</taxon>
        <taxon>Copepoda</taxon>
        <taxon>Siphonostomatoida</taxon>
        <taxon>Caligidae</taxon>
        <taxon>Caligus</taxon>
    </lineage>
</organism>
<name>A0A7T8KD74_CALRO</name>
<feature type="region of interest" description="Disordered" evidence="1">
    <location>
        <begin position="1"/>
        <end position="21"/>
    </location>
</feature>
<gene>
    <name evidence="2" type="ORF">FKW44_006346</name>
</gene>
<dbReference type="EMBL" id="CP045893">
    <property type="protein sequence ID" value="QQP53755.1"/>
    <property type="molecule type" value="Genomic_DNA"/>
</dbReference>
<accession>A0A7T8KD74</accession>
<evidence type="ECO:0000256" key="1">
    <source>
        <dbReference type="SAM" id="MobiDB-lite"/>
    </source>
</evidence>
<protein>
    <submittedName>
        <fullName evidence="2">Uncharacterized protein</fullName>
    </submittedName>
</protein>
<evidence type="ECO:0000313" key="3">
    <source>
        <dbReference type="Proteomes" id="UP000595437"/>
    </source>
</evidence>
<dbReference type="AlphaFoldDB" id="A0A7T8KD74"/>
<sequence>MRHIPLNSTSGMESYPSSSSVKGVPSLIFVRELPVPRLRTRRLFLRLQHRAPRPSSS</sequence>
<reference evidence="3" key="1">
    <citation type="submission" date="2021-01" db="EMBL/GenBank/DDBJ databases">
        <title>Caligus Genome Assembly.</title>
        <authorList>
            <person name="Gallardo-Escarate C."/>
        </authorList>
    </citation>
    <scope>NUCLEOTIDE SEQUENCE [LARGE SCALE GENOMIC DNA]</scope>
</reference>